<name>A0ABU9C6T1_9BURK</name>
<dbReference type="EMBL" id="JBBUTI010000009">
    <property type="protein sequence ID" value="MEK8047528.1"/>
    <property type="molecule type" value="Genomic_DNA"/>
</dbReference>
<evidence type="ECO:0000256" key="1">
    <source>
        <dbReference type="SAM" id="MobiDB-lite"/>
    </source>
</evidence>
<dbReference type="Proteomes" id="UP001379945">
    <property type="component" value="Unassembled WGS sequence"/>
</dbReference>
<protein>
    <submittedName>
        <fullName evidence="3">Uncharacterized protein</fullName>
    </submittedName>
</protein>
<feature type="chain" id="PRO_5047378060" evidence="2">
    <location>
        <begin position="28"/>
        <end position="426"/>
    </location>
</feature>
<organism evidence="3 4">
    <name type="scientific">Ideonella margarita</name>
    <dbReference type="NCBI Taxonomy" id="2984191"/>
    <lineage>
        <taxon>Bacteria</taxon>
        <taxon>Pseudomonadati</taxon>
        <taxon>Pseudomonadota</taxon>
        <taxon>Betaproteobacteria</taxon>
        <taxon>Burkholderiales</taxon>
        <taxon>Sphaerotilaceae</taxon>
        <taxon>Ideonella</taxon>
    </lineage>
</organism>
<comment type="caution">
    <text evidence="3">The sequence shown here is derived from an EMBL/GenBank/DDBJ whole genome shotgun (WGS) entry which is preliminary data.</text>
</comment>
<evidence type="ECO:0000256" key="2">
    <source>
        <dbReference type="SAM" id="SignalP"/>
    </source>
</evidence>
<accession>A0ABU9C6T1</accession>
<proteinExistence type="predicted"/>
<evidence type="ECO:0000313" key="3">
    <source>
        <dbReference type="EMBL" id="MEK8047528.1"/>
    </source>
</evidence>
<reference evidence="3 4" key="1">
    <citation type="submission" date="2024-04" db="EMBL/GenBank/DDBJ databases">
        <title>Novel species of the genus Ideonella isolated from streams.</title>
        <authorList>
            <person name="Lu H."/>
        </authorList>
    </citation>
    <scope>NUCLEOTIDE SEQUENCE [LARGE SCALE GENOMIC DNA]</scope>
    <source>
        <strain evidence="3 4">LYT19W</strain>
    </source>
</reference>
<dbReference type="RefSeq" id="WP_341399834.1">
    <property type="nucleotide sequence ID" value="NZ_JBBUTI010000009.1"/>
</dbReference>
<sequence>MPLFDALRRRLALVGVLLVAAHGAALAEFTGDDRDSGLYQIQQARYGTADRNVDVTQRLKELARTDQRFRMGNDTFGTDPAPGQVKTLRIYATDRGGQPRTFEYREGVTIDGAQFTAWGGGGGGWGQGPWNGGWQGQGNLDGEFQIIEATYGTRYRSMDVTATLVDMARRDRNFRLENRVFGNDPHPGEPKALEIRARNQRGQVRTFRYAEGSMVDTAIFGDEQGNSWHGNGRGNGHSNGNNGNHYGQGGDAGQYTIQSAKYGTYDRNIDVTARLSELARQDRSFRMGNDTFGTDPAPGQVKTLRIEARGPDGRNRTFEYREGSTVDGAQFTGWSGGGWGGGSNPAITGGLRIISAVYGTGRQSVDVTDRLQARVYSGRLAAKVNNDLAGTDPAPNRPKSLVVTYSVNGGRQQSTQVDENSYLSLP</sequence>
<gene>
    <name evidence="3" type="ORF">AACH00_14295</name>
</gene>
<keyword evidence="2" id="KW-0732">Signal</keyword>
<evidence type="ECO:0000313" key="4">
    <source>
        <dbReference type="Proteomes" id="UP001379945"/>
    </source>
</evidence>
<feature type="region of interest" description="Disordered" evidence="1">
    <location>
        <begin position="226"/>
        <end position="252"/>
    </location>
</feature>
<feature type="signal peptide" evidence="2">
    <location>
        <begin position="1"/>
        <end position="27"/>
    </location>
</feature>
<keyword evidence="4" id="KW-1185">Reference proteome</keyword>